<proteinExistence type="predicted"/>
<sequence>MVSLRCWRRVVTRDHTDATREDDTTNSLRGKLDGGRRNLDAKKIRDVPLTDAHRRRCCWGERNAFATEKANREGPSEIQLSSNL</sequence>
<evidence type="ECO:0000256" key="1">
    <source>
        <dbReference type="SAM" id="MobiDB-lite"/>
    </source>
</evidence>
<name>A0AA88A7Z4_FICCA</name>
<accession>A0AA88A7Z4</accession>
<reference evidence="2" key="1">
    <citation type="submission" date="2023-07" db="EMBL/GenBank/DDBJ databases">
        <title>draft genome sequence of fig (Ficus carica).</title>
        <authorList>
            <person name="Takahashi T."/>
            <person name="Nishimura K."/>
        </authorList>
    </citation>
    <scope>NUCLEOTIDE SEQUENCE</scope>
</reference>
<comment type="caution">
    <text evidence="2">The sequence shown here is derived from an EMBL/GenBank/DDBJ whole genome shotgun (WGS) entry which is preliminary data.</text>
</comment>
<feature type="region of interest" description="Disordered" evidence="1">
    <location>
        <begin position="15"/>
        <end position="35"/>
    </location>
</feature>
<keyword evidence="3" id="KW-1185">Reference proteome</keyword>
<dbReference type="EMBL" id="BTGU01000022">
    <property type="protein sequence ID" value="GMN46252.1"/>
    <property type="molecule type" value="Genomic_DNA"/>
</dbReference>
<gene>
    <name evidence="2" type="ORF">TIFTF001_015436</name>
</gene>
<organism evidence="2 3">
    <name type="scientific">Ficus carica</name>
    <name type="common">Common fig</name>
    <dbReference type="NCBI Taxonomy" id="3494"/>
    <lineage>
        <taxon>Eukaryota</taxon>
        <taxon>Viridiplantae</taxon>
        <taxon>Streptophyta</taxon>
        <taxon>Embryophyta</taxon>
        <taxon>Tracheophyta</taxon>
        <taxon>Spermatophyta</taxon>
        <taxon>Magnoliopsida</taxon>
        <taxon>eudicotyledons</taxon>
        <taxon>Gunneridae</taxon>
        <taxon>Pentapetalae</taxon>
        <taxon>rosids</taxon>
        <taxon>fabids</taxon>
        <taxon>Rosales</taxon>
        <taxon>Moraceae</taxon>
        <taxon>Ficeae</taxon>
        <taxon>Ficus</taxon>
    </lineage>
</organism>
<dbReference type="Proteomes" id="UP001187192">
    <property type="component" value="Unassembled WGS sequence"/>
</dbReference>
<evidence type="ECO:0000313" key="3">
    <source>
        <dbReference type="Proteomes" id="UP001187192"/>
    </source>
</evidence>
<dbReference type="AlphaFoldDB" id="A0AA88A7Z4"/>
<protein>
    <submittedName>
        <fullName evidence="2">Uncharacterized protein</fullName>
    </submittedName>
</protein>
<evidence type="ECO:0000313" key="2">
    <source>
        <dbReference type="EMBL" id="GMN46252.1"/>
    </source>
</evidence>
<dbReference type="Gramene" id="FCD_00026996-RA">
    <property type="protein sequence ID" value="FCD_00026996-RA:cds"/>
    <property type="gene ID" value="FCD_00026996"/>
</dbReference>